<evidence type="ECO:0000313" key="3">
    <source>
        <dbReference type="EMBL" id="MCJ1961410.1"/>
    </source>
</evidence>
<organism evidence="3 4">
    <name type="scientific">Novosphingobium mangrovi</name>
    <name type="common">ex Hu et al. 2023</name>
    <dbReference type="NCBI Taxonomy" id="2930094"/>
    <lineage>
        <taxon>Bacteria</taxon>
        <taxon>Pseudomonadati</taxon>
        <taxon>Pseudomonadota</taxon>
        <taxon>Alphaproteobacteria</taxon>
        <taxon>Sphingomonadales</taxon>
        <taxon>Sphingomonadaceae</taxon>
        <taxon>Novosphingobium</taxon>
    </lineage>
</organism>
<dbReference type="Proteomes" id="UP001162802">
    <property type="component" value="Unassembled WGS sequence"/>
</dbReference>
<protein>
    <submittedName>
        <fullName evidence="3">MBL fold metallo-hydrolase</fullName>
    </submittedName>
</protein>
<name>A0ABT0ADZ3_9SPHN</name>
<dbReference type="InterPro" id="IPR050662">
    <property type="entry name" value="Sec-metab_biosynth-thioest"/>
</dbReference>
<reference evidence="3" key="1">
    <citation type="submission" date="2022-03" db="EMBL/GenBank/DDBJ databases">
        <title>Identification of a novel bacterium isolated from mangrove sediments.</title>
        <authorList>
            <person name="Pan X."/>
        </authorList>
    </citation>
    <scope>NUCLEOTIDE SEQUENCE</scope>
    <source>
        <strain evidence="3">B2637</strain>
    </source>
</reference>
<feature type="region of interest" description="Disordered" evidence="1">
    <location>
        <begin position="1"/>
        <end position="42"/>
    </location>
</feature>
<dbReference type="PANTHER" id="PTHR23131">
    <property type="entry name" value="ENDORIBONUCLEASE LACTB2"/>
    <property type="match status" value="1"/>
</dbReference>
<accession>A0ABT0ADZ3</accession>
<evidence type="ECO:0000259" key="2">
    <source>
        <dbReference type="SMART" id="SM00849"/>
    </source>
</evidence>
<sequence length="351" mass="37948">MGSISPLPLAAQERALSDRVIPPSRQGKVDSSKADTPNGGRPEIHTVEDMAQSALYTAPGAKAYAALAAQASNGMWPVTLAYRCKYPRGGTSIKAPVPQPMEVFDGVYSIGDDANNIWAIDTDEGIILLDALTNEEDARNIIVRHMEQVGLDPRRIRIIIVSHNHLDHFGGAPYLKSISGARIGASTADWDGDSIYGRMPPRGEGDFDISDGEQITLGGRTVTAYLTPGHTAGTLSFVFPVSDKGTPHVAALFGGQGKPRKMEDYVQFLEGLQHFSEETDRMQADVILSNHTVGDDGLTRIAQLAERKAGEPNPYVVGREGVIRYDALFRACLSADIDQMVWDQTHPAPAK</sequence>
<dbReference type="CDD" id="cd16280">
    <property type="entry name" value="metallo-hydrolase-like_MBL-fold"/>
    <property type="match status" value="1"/>
</dbReference>
<dbReference type="SMART" id="SM00849">
    <property type="entry name" value="Lactamase_B"/>
    <property type="match status" value="1"/>
</dbReference>
<evidence type="ECO:0000256" key="1">
    <source>
        <dbReference type="SAM" id="MobiDB-lite"/>
    </source>
</evidence>
<dbReference type="InterPro" id="IPR036866">
    <property type="entry name" value="RibonucZ/Hydroxyglut_hydro"/>
</dbReference>
<proteinExistence type="predicted"/>
<dbReference type="InterPro" id="IPR001279">
    <property type="entry name" value="Metallo-B-lactamas"/>
</dbReference>
<dbReference type="PANTHER" id="PTHR23131:SF0">
    <property type="entry name" value="ENDORIBONUCLEASE LACTB2"/>
    <property type="match status" value="1"/>
</dbReference>
<dbReference type="Pfam" id="PF00753">
    <property type="entry name" value="Lactamase_B"/>
    <property type="match status" value="1"/>
</dbReference>
<feature type="domain" description="Metallo-beta-lactamase" evidence="2">
    <location>
        <begin position="114"/>
        <end position="291"/>
    </location>
</feature>
<keyword evidence="4" id="KW-1185">Reference proteome</keyword>
<comment type="caution">
    <text evidence="3">The sequence shown here is derived from an EMBL/GenBank/DDBJ whole genome shotgun (WGS) entry which is preliminary data.</text>
</comment>
<gene>
    <name evidence="3" type="ORF">MTR65_12020</name>
</gene>
<dbReference type="Gene3D" id="3.60.15.10">
    <property type="entry name" value="Ribonuclease Z/Hydroxyacylglutathione hydrolase-like"/>
    <property type="match status" value="1"/>
</dbReference>
<evidence type="ECO:0000313" key="4">
    <source>
        <dbReference type="Proteomes" id="UP001162802"/>
    </source>
</evidence>
<dbReference type="EMBL" id="JALHAT010000020">
    <property type="protein sequence ID" value="MCJ1961410.1"/>
    <property type="molecule type" value="Genomic_DNA"/>
</dbReference>
<dbReference type="SUPFAM" id="SSF56281">
    <property type="entry name" value="Metallo-hydrolase/oxidoreductase"/>
    <property type="match status" value="1"/>
</dbReference>